<keyword evidence="5 10" id="KW-0238">DNA-binding</keyword>
<keyword evidence="6" id="KW-0804">Transcription</keyword>
<evidence type="ECO:0000256" key="6">
    <source>
        <dbReference type="ARBA" id="ARBA00023163"/>
    </source>
</evidence>
<name>A0A9X6U9R7_BACCE</name>
<comment type="caution">
    <text evidence="10">The sequence shown here is derived from an EMBL/GenBank/DDBJ whole genome shotgun (WGS) entry which is preliminary data.</text>
</comment>
<organism evidence="10 11">
    <name type="scientific">Bacillus cereus</name>
    <dbReference type="NCBI Taxonomy" id="1396"/>
    <lineage>
        <taxon>Bacteria</taxon>
        <taxon>Bacillati</taxon>
        <taxon>Bacillota</taxon>
        <taxon>Bacilli</taxon>
        <taxon>Bacillales</taxon>
        <taxon>Bacillaceae</taxon>
        <taxon>Bacillus</taxon>
        <taxon>Bacillus cereus group</taxon>
    </lineage>
</organism>
<feature type="domain" description="Response regulatory" evidence="9">
    <location>
        <begin position="3"/>
        <end position="118"/>
    </location>
</feature>
<reference evidence="10 11" key="1">
    <citation type="submission" date="2017-09" db="EMBL/GenBank/DDBJ databases">
        <title>Large-scale bioinformatics analysis of Bacillus genomes uncovers conserved roles of natural products in bacterial physiology.</title>
        <authorList>
            <consortium name="Agbiome Team Llc"/>
            <person name="Bleich R.M."/>
            <person name="Kirk G.J."/>
            <person name="Santa Maria K.C."/>
            <person name="Allen S.E."/>
            <person name="Farag S."/>
            <person name="Shank E.A."/>
            <person name="Bowers A."/>
        </authorList>
    </citation>
    <scope>NUCLEOTIDE SEQUENCE [LARGE SCALE GENOMIC DNA]</scope>
    <source>
        <strain evidence="10 11">AFS027647</strain>
    </source>
</reference>
<dbReference type="SMART" id="SM00421">
    <property type="entry name" value="HTH_LUXR"/>
    <property type="match status" value="1"/>
</dbReference>
<evidence type="ECO:0000313" key="11">
    <source>
        <dbReference type="Proteomes" id="UP000220691"/>
    </source>
</evidence>
<dbReference type="PANTHER" id="PTHR43214">
    <property type="entry name" value="TWO-COMPONENT RESPONSE REGULATOR"/>
    <property type="match status" value="1"/>
</dbReference>
<evidence type="ECO:0000259" key="9">
    <source>
        <dbReference type="PROSITE" id="PS50110"/>
    </source>
</evidence>
<dbReference type="AlphaFoldDB" id="A0A9X6U9R7"/>
<evidence type="ECO:0000256" key="4">
    <source>
        <dbReference type="ARBA" id="ARBA00023015"/>
    </source>
</evidence>
<dbReference type="SUPFAM" id="SSF52172">
    <property type="entry name" value="CheY-like"/>
    <property type="match status" value="1"/>
</dbReference>
<evidence type="ECO:0000259" key="8">
    <source>
        <dbReference type="PROSITE" id="PS50043"/>
    </source>
</evidence>
<dbReference type="GO" id="GO:0006355">
    <property type="term" value="P:regulation of DNA-templated transcription"/>
    <property type="evidence" value="ECO:0007669"/>
    <property type="project" value="InterPro"/>
</dbReference>
<dbReference type="GO" id="GO:0003677">
    <property type="term" value="F:DNA binding"/>
    <property type="evidence" value="ECO:0007669"/>
    <property type="project" value="UniProtKB-KW"/>
</dbReference>
<dbReference type="CDD" id="cd17535">
    <property type="entry name" value="REC_NarL-like"/>
    <property type="match status" value="1"/>
</dbReference>
<dbReference type="Pfam" id="PF00072">
    <property type="entry name" value="Response_reg"/>
    <property type="match status" value="1"/>
</dbReference>
<sequence length="228" mass="25701">MIHVLIVDDHQIVGEGTKNMIELEEDIQATYILNEQEAISQSSKTPFDIYLLDMNMPNYSGLDVAQKLLHIQPDAKIILYTGFEYLSQFNLLIDSGISGIVSKSASQQELLMAIRAVLNGYTLIPISLLRQLRVEDMTVDNLDTKRASSHVTITQKELEILESIAKGKSNKQIADELYMSSRAVEYNLTKLFKKFKVSSRSEALAEAVRKGIINVNVFSFILLHFLMS</sequence>
<evidence type="ECO:0000256" key="3">
    <source>
        <dbReference type="ARBA" id="ARBA00022553"/>
    </source>
</evidence>
<keyword evidence="4" id="KW-0805">Transcription regulation</keyword>
<dbReference type="Pfam" id="PF00196">
    <property type="entry name" value="GerE"/>
    <property type="match status" value="1"/>
</dbReference>
<proteinExistence type="predicted"/>
<dbReference type="GO" id="GO:0000160">
    <property type="term" value="P:phosphorelay signal transduction system"/>
    <property type="evidence" value="ECO:0007669"/>
    <property type="project" value="InterPro"/>
</dbReference>
<dbReference type="EMBL" id="NUAN01000118">
    <property type="protein sequence ID" value="PEN93455.1"/>
    <property type="molecule type" value="Genomic_DNA"/>
</dbReference>
<comment type="subcellular location">
    <subcellularLocation>
        <location evidence="1">Cytoplasm</location>
    </subcellularLocation>
</comment>
<feature type="modified residue" description="4-aspartylphosphate" evidence="7">
    <location>
        <position position="53"/>
    </location>
</feature>
<dbReference type="Proteomes" id="UP000220691">
    <property type="component" value="Unassembled WGS sequence"/>
</dbReference>
<keyword evidence="3 7" id="KW-0597">Phosphoprotein</keyword>
<evidence type="ECO:0000256" key="7">
    <source>
        <dbReference type="PROSITE-ProRule" id="PRU00169"/>
    </source>
</evidence>
<evidence type="ECO:0000256" key="1">
    <source>
        <dbReference type="ARBA" id="ARBA00004496"/>
    </source>
</evidence>
<evidence type="ECO:0000256" key="2">
    <source>
        <dbReference type="ARBA" id="ARBA00022490"/>
    </source>
</evidence>
<dbReference type="PANTHER" id="PTHR43214:SF1">
    <property type="entry name" value="TRANSCRIPTIONAL REGULATORY PROTEIN COMA"/>
    <property type="match status" value="1"/>
</dbReference>
<dbReference type="SUPFAM" id="SSF46894">
    <property type="entry name" value="C-terminal effector domain of the bipartite response regulators"/>
    <property type="match status" value="1"/>
</dbReference>
<dbReference type="GO" id="GO:0005737">
    <property type="term" value="C:cytoplasm"/>
    <property type="evidence" value="ECO:0007669"/>
    <property type="project" value="UniProtKB-SubCell"/>
</dbReference>
<protein>
    <submittedName>
        <fullName evidence="10">DNA-binding response regulator</fullName>
    </submittedName>
</protein>
<dbReference type="InterPro" id="IPR000792">
    <property type="entry name" value="Tscrpt_reg_LuxR_C"/>
</dbReference>
<dbReference type="InterPro" id="IPR039420">
    <property type="entry name" value="WalR-like"/>
</dbReference>
<dbReference type="InterPro" id="IPR058245">
    <property type="entry name" value="NreC/VraR/RcsB-like_REC"/>
</dbReference>
<evidence type="ECO:0000256" key="5">
    <source>
        <dbReference type="ARBA" id="ARBA00023125"/>
    </source>
</evidence>
<dbReference type="InterPro" id="IPR001789">
    <property type="entry name" value="Sig_transdc_resp-reg_receiver"/>
</dbReference>
<evidence type="ECO:0000313" key="10">
    <source>
        <dbReference type="EMBL" id="PEN93455.1"/>
    </source>
</evidence>
<dbReference type="InterPro" id="IPR016032">
    <property type="entry name" value="Sig_transdc_resp-reg_C-effctor"/>
</dbReference>
<dbReference type="Gene3D" id="3.40.50.2300">
    <property type="match status" value="1"/>
</dbReference>
<dbReference type="SMART" id="SM00448">
    <property type="entry name" value="REC"/>
    <property type="match status" value="1"/>
</dbReference>
<dbReference type="PROSITE" id="PS50043">
    <property type="entry name" value="HTH_LUXR_2"/>
    <property type="match status" value="1"/>
</dbReference>
<dbReference type="InterPro" id="IPR011006">
    <property type="entry name" value="CheY-like_superfamily"/>
</dbReference>
<dbReference type="PRINTS" id="PR00038">
    <property type="entry name" value="HTHLUXR"/>
</dbReference>
<keyword evidence="2" id="KW-0963">Cytoplasm</keyword>
<feature type="domain" description="HTH luxR-type" evidence="8">
    <location>
        <begin position="146"/>
        <end position="211"/>
    </location>
</feature>
<gene>
    <name evidence="10" type="ORF">CN553_18440</name>
</gene>
<dbReference type="CDD" id="cd06170">
    <property type="entry name" value="LuxR_C_like"/>
    <property type="match status" value="1"/>
</dbReference>
<dbReference type="RefSeq" id="WP_098127120.1">
    <property type="nucleotide sequence ID" value="NZ_NUAN01000118.1"/>
</dbReference>
<accession>A0A9X6U9R7</accession>
<dbReference type="PROSITE" id="PS50110">
    <property type="entry name" value="RESPONSE_REGULATORY"/>
    <property type="match status" value="1"/>
</dbReference>